<evidence type="ECO:0000256" key="1">
    <source>
        <dbReference type="SAM" id="MobiDB-lite"/>
    </source>
</evidence>
<dbReference type="OMA" id="QLKMDRS"/>
<feature type="compositionally biased region" description="Basic and acidic residues" evidence="1">
    <location>
        <begin position="686"/>
        <end position="701"/>
    </location>
</feature>
<feature type="region of interest" description="Disordered" evidence="1">
    <location>
        <begin position="676"/>
        <end position="712"/>
    </location>
</feature>
<name>A0A2H3EBN6_ARMGA</name>
<dbReference type="Proteomes" id="UP000217790">
    <property type="component" value="Unassembled WGS sequence"/>
</dbReference>
<dbReference type="EMBL" id="KZ293644">
    <property type="protein sequence ID" value="PBL03721.1"/>
    <property type="molecule type" value="Genomic_DNA"/>
</dbReference>
<organism evidence="2 3">
    <name type="scientific">Armillaria gallica</name>
    <name type="common">Bulbous honey fungus</name>
    <name type="synonym">Armillaria bulbosa</name>
    <dbReference type="NCBI Taxonomy" id="47427"/>
    <lineage>
        <taxon>Eukaryota</taxon>
        <taxon>Fungi</taxon>
        <taxon>Dikarya</taxon>
        <taxon>Basidiomycota</taxon>
        <taxon>Agaricomycotina</taxon>
        <taxon>Agaricomycetes</taxon>
        <taxon>Agaricomycetidae</taxon>
        <taxon>Agaricales</taxon>
        <taxon>Marasmiineae</taxon>
        <taxon>Physalacriaceae</taxon>
        <taxon>Armillaria</taxon>
    </lineage>
</organism>
<protein>
    <submittedName>
        <fullName evidence="2">Uncharacterized protein</fullName>
    </submittedName>
</protein>
<sequence>MDEKASSIPVTVALTSDMVSSSVLAVEHSEDTLVKNDNELASVIDSPNEEISSLPAPVTPQPTKVDSIPAPVLNPTFEDQVKFVAPEQQDFSSRPSDVKTDVVAIDDVTPDALEGISSADKATMSSNPPVAAGGVPLVEDATVIERLQAAKDEAILGEESLGKEEHPEVTAPLGQKEPGLKDIPVLDSAQSPQEPPTVMATSIVEKDAVIEDAIVIEKAPLIEEDERVAAVEGTVAIEATPATIASENFEAPSASFLEAPIPEGTNVEQPASADVAEGTMAEFTKTEEKVGGEEDLQPAITTIAMKTTPLEDETPTVSVIEAAPVEEGEAVAFEAKEDVLERPPAVEADSIVEAEEFDKGGMLPSVERHGSPAPLAEEALILEVATIPPIEEPASAEDASVESARTSEQATVEQPSTATVLTASGVSEEILLGESVTSVEEKVIVSSTPNVRDASIIVERLDPVALTSVIEDLLAVPIVDDVSVTNVSTGEVENNSSTPVTEPTTATEVDLTFATDEPAKIVEPVEEVSATHAPFVRQPSAVEVPVGDESMVAEETSASEIASIPAGDTLAVEEATGEPTVAGIPETEIAMETTPLVVDGTPANHAPVAISVPIKELEATETEIPVEKELPIDDSLIVEEITATEELSAVEQGVQVFNIPENPPAIEEVLEEASVIRPPTAEDVTVDDKTSSVEPDQRVIEPHTSASPDPVAEEEITYTGVAEKVVAVVTSPVEYVSLDDHAVPLVDKAKASPIAADDLPAEQKGKLEGDPVAVEPVVFEKTLIRRIPRMHLSWVPQR</sequence>
<evidence type="ECO:0000313" key="3">
    <source>
        <dbReference type="Proteomes" id="UP000217790"/>
    </source>
</evidence>
<feature type="compositionally biased region" description="Polar residues" evidence="1">
    <location>
        <begin position="403"/>
        <end position="417"/>
    </location>
</feature>
<keyword evidence="3" id="KW-1185">Reference proteome</keyword>
<dbReference type="OrthoDB" id="2804751at2759"/>
<evidence type="ECO:0000313" key="2">
    <source>
        <dbReference type="EMBL" id="PBL03721.1"/>
    </source>
</evidence>
<dbReference type="InParanoid" id="A0A2H3EBN6"/>
<dbReference type="AlphaFoldDB" id="A0A2H3EBN6"/>
<dbReference type="STRING" id="47427.A0A2H3EBN6"/>
<feature type="region of interest" description="Disordered" evidence="1">
    <location>
        <begin position="391"/>
        <end position="417"/>
    </location>
</feature>
<proteinExistence type="predicted"/>
<reference evidence="3" key="1">
    <citation type="journal article" date="2017" name="Nat. Ecol. Evol.">
        <title>Genome expansion and lineage-specific genetic innovations in the forest pathogenic fungi Armillaria.</title>
        <authorList>
            <person name="Sipos G."/>
            <person name="Prasanna A.N."/>
            <person name="Walter M.C."/>
            <person name="O'Connor E."/>
            <person name="Balint B."/>
            <person name="Krizsan K."/>
            <person name="Kiss B."/>
            <person name="Hess J."/>
            <person name="Varga T."/>
            <person name="Slot J."/>
            <person name="Riley R."/>
            <person name="Boka B."/>
            <person name="Rigling D."/>
            <person name="Barry K."/>
            <person name="Lee J."/>
            <person name="Mihaltcheva S."/>
            <person name="LaButti K."/>
            <person name="Lipzen A."/>
            <person name="Waldron R."/>
            <person name="Moloney N.M."/>
            <person name="Sperisen C."/>
            <person name="Kredics L."/>
            <person name="Vagvoelgyi C."/>
            <person name="Patrignani A."/>
            <person name="Fitzpatrick D."/>
            <person name="Nagy I."/>
            <person name="Doyle S."/>
            <person name="Anderson J.B."/>
            <person name="Grigoriev I.V."/>
            <person name="Gueldener U."/>
            <person name="Muensterkoetter M."/>
            <person name="Nagy L.G."/>
        </authorList>
    </citation>
    <scope>NUCLEOTIDE SEQUENCE [LARGE SCALE GENOMIC DNA]</scope>
    <source>
        <strain evidence="3">Ar21-2</strain>
    </source>
</reference>
<accession>A0A2H3EBN6</accession>
<gene>
    <name evidence="2" type="ORF">ARMGADRAFT_29533</name>
</gene>